<accession>A0A7C6EBS6</accession>
<gene>
    <name evidence="1" type="ORF">ENW73_08595</name>
</gene>
<dbReference type="EMBL" id="DTLI01000205">
    <property type="protein sequence ID" value="HHS52895.1"/>
    <property type="molecule type" value="Genomic_DNA"/>
</dbReference>
<sequence length="316" mass="36960">MAENLIAEIIELAQDILTECKNRADYDLIAIFQKLLHLARLVKARSYELWSLSELEGYQSETVLKELKRLSKQETIEYNSLRRLRSFPDDCFLQSLKDQFLVTGELLATDPGRATLTMPLKELEMSYLTDREYYKQIYSMTAPLSLSLLERAFTQMKNRVYIFASEIYLRYRLAQNIAGIFDDRINSVNQRLARLCPKVLNHLNQALEFRIIDRSQALINLSAALKEFAAFLLPTEKTTDFELSDQFFINRICQFLEENLAKEKAVLLKTNYRFLIHRIEAIYQRIKTPPKIKSAEVEPLILETYLWLSDALDLIH</sequence>
<name>A0A7C6EBS6_UNCW3</name>
<organism evidence="1">
    <name type="scientific">candidate division WOR-3 bacterium</name>
    <dbReference type="NCBI Taxonomy" id="2052148"/>
    <lineage>
        <taxon>Bacteria</taxon>
        <taxon>Bacteria division WOR-3</taxon>
    </lineage>
</organism>
<reference evidence="1" key="1">
    <citation type="journal article" date="2020" name="mSystems">
        <title>Genome- and Community-Level Interaction Insights into Carbon Utilization and Element Cycling Functions of Hydrothermarchaeota in Hydrothermal Sediment.</title>
        <authorList>
            <person name="Zhou Z."/>
            <person name="Liu Y."/>
            <person name="Xu W."/>
            <person name="Pan J."/>
            <person name="Luo Z.H."/>
            <person name="Li M."/>
        </authorList>
    </citation>
    <scope>NUCLEOTIDE SEQUENCE [LARGE SCALE GENOMIC DNA]</scope>
    <source>
        <strain evidence="1">SpSt-876</strain>
    </source>
</reference>
<protein>
    <recommendedName>
        <fullName evidence="2">AbiTii domain-containing protein</fullName>
    </recommendedName>
</protein>
<proteinExistence type="predicted"/>
<evidence type="ECO:0008006" key="2">
    <source>
        <dbReference type="Google" id="ProtNLM"/>
    </source>
</evidence>
<dbReference type="AlphaFoldDB" id="A0A7C6EBS6"/>
<comment type="caution">
    <text evidence="1">The sequence shown here is derived from an EMBL/GenBank/DDBJ whole genome shotgun (WGS) entry which is preliminary data.</text>
</comment>
<evidence type="ECO:0000313" key="1">
    <source>
        <dbReference type="EMBL" id="HHS52895.1"/>
    </source>
</evidence>